<name>A0A9Q3KD28_9BASI</name>
<evidence type="ECO:0000313" key="1">
    <source>
        <dbReference type="EMBL" id="MBW0578311.1"/>
    </source>
</evidence>
<reference evidence="1" key="1">
    <citation type="submission" date="2021-03" db="EMBL/GenBank/DDBJ databases">
        <title>Draft genome sequence of rust myrtle Austropuccinia psidii MF-1, a brazilian biotype.</title>
        <authorList>
            <person name="Quecine M.C."/>
            <person name="Pachon D.M.R."/>
            <person name="Bonatelli M.L."/>
            <person name="Correr F.H."/>
            <person name="Franceschini L.M."/>
            <person name="Leite T.F."/>
            <person name="Margarido G.R.A."/>
            <person name="Almeida C.A."/>
            <person name="Ferrarezi J.A."/>
            <person name="Labate C.A."/>
        </authorList>
    </citation>
    <scope>NUCLEOTIDE SEQUENCE</scope>
    <source>
        <strain evidence="1">MF-1</strain>
    </source>
</reference>
<dbReference type="AlphaFoldDB" id="A0A9Q3KD28"/>
<accession>A0A9Q3KD28</accession>
<comment type="caution">
    <text evidence="1">The sequence shown here is derived from an EMBL/GenBank/DDBJ whole genome shotgun (WGS) entry which is preliminary data.</text>
</comment>
<protein>
    <submittedName>
        <fullName evidence="1">Uncharacterized protein</fullName>
    </submittedName>
</protein>
<dbReference type="Proteomes" id="UP000765509">
    <property type="component" value="Unassembled WGS sequence"/>
</dbReference>
<organism evidence="1 2">
    <name type="scientific">Austropuccinia psidii MF-1</name>
    <dbReference type="NCBI Taxonomy" id="1389203"/>
    <lineage>
        <taxon>Eukaryota</taxon>
        <taxon>Fungi</taxon>
        <taxon>Dikarya</taxon>
        <taxon>Basidiomycota</taxon>
        <taxon>Pucciniomycotina</taxon>
        <taxon>Pucciniomycetes</taxon>
        <taxon>Pucciniales</taxon>
        <taxon>Sphaerophragmiaceae</taxon>
        <taxon>Austropuccinia</taxon>
    </lineage>
</organism>
<proteinExistence type="predicted"/>
<keyword evidence="2" id="KW-1185">Reference proteome</keyword>
<gene>
    <name evidence="1" type="ORF">O181_118026</name>
</gene>
<evidence type="ECO:0000313" key="2">
    <source>
        <dbReference type="Proteomes" id="UP000765509"/>
    </source>
</evidence>
<dbReference type="EMBL" id="AVOT02102527">
    <property type="protein sequence ID" value="MBW0578311.1"/>
    <property type="molecule type" value="Genomic_DNA"/>
</dbReference>
<sequence length="153" mass="17970">MQKFNDLTLDINDFKKNDRTFAEWYKVTDSKIESIYNTCDKIERKFQVQNDELEDLSITKIHDQLEILKTHAVEIVDNTNIFATNLARSDSQRQKLKNEVIEHVEKVHKNYEPNAPMPKNSTPFTEEKLLVKESLSPFLGENEICKKDILKLE</sequence>